<dbReference type="Pfam" id="PF13649">
    <property type="entry name" value="Methyltransf_25"/>
    <property type="match status" value="1"/>
</dbReference>
<dbReference type="RefSeq" id="XP_028327659.1">
    <property type="nucleotide sequence ID" value="XM_028471858.1"/>
</dbReference>
<name>A0A8C5EHE2_GOUWI</name>
<dbReference type="Ensembl" id="ENSGWIT00000022839.1">
    <property type="protein sequence ID" value="ENSGWIP00000020798.1"/>
    <property type="gene ID" value="ENSGWIG00000011259.1"/>
</dbReference>
<dbReference type="OrthoDB" id="3647at2759"/>
<dbReference type="CDD" id="cd02440">
    <property type="entry name" value="AdoMet_MTases"/>
    <property type="match status" value="1"/>
</dbReference>
<dbReference type="PANTHER" id="PTHR43591">
    <property type="entry name" value="METHYLTRANSFERASE"/>
    <property type="match status" value="1"/>
</dbReference>
<reference evidence="2" key="2">
    <citation type="submission" date="2025-08" db="UniProtKB">
        <authorList>
            <consortium name="Ensembl"/>
        </authorList>
    </citation>
    <scope>IDENTIFICATION</scope>
</reference>
<accession>A0A8C5EHE2</accession>
<dbReference type="InterPro" id="IPR029063">
    <property type="entry name" value="SAM-dependent_MTases_sf"/>
</dbReference>
<dbReference type="Gene3D" id="3.40.50.150">
    <property type="entry name" value="Vaccinia Virus protein VP39"/>
    <property type="match status" value="1"/>
</dbReference>
<dbReference type="Proteomes" id="UP000694680">
    <property type="component" value="Chromosome 16"/>
</dbReference>
<evidence type="ECO:0000259" key="1">
    <source>
        <dbReference type="Pfam" id="PF13649"/>
    </source>
</evidence>
<reference evidence="2" key="3">
    <citation type="submission" date="2025-09" db="UniProtKB">
        <authorList>
            <consortium name="Ensembl"/>
        </authorList>
    </citation>
    <scope>IDENTIFICATION</scope>
</reference>
<protein>
    <submittedName>
        <fullName evidence="2">Methyltransferase-like protein 27</fullName>
    </submittedName>
</protein>
<sequence length="234" mass="26204">MSGCRNIEELRKQFKNRLPVCPEEQEDFYNDWAKNYDQDVLTLNYRAPKLAVDFISSNFCGNRGDAQVLDVACGSGLVAKHMFQAGFRHFVGVDISSGMLSEASRTGLYRDLRRASLGPEPLPVNTGVFDVVVTVGALNAGFISVSAIRELCRAAKPGALLCLVRGHHYTDHPLEQQYNTELIAELQLMEDAGLWTQLVSRQVDRYMIDTEADQSESQAERYISGSVYLFRKTI</sequence>
<reference evidence="2" key="1">
    <citation type="submission" date="2020-06" db="EMBL/GenBank/DDBJ databases">
        <authorList>
            <consortium name="Wellcome Sanger Institute Data Sharing"/>
        </authorList>
    </citation>
    <scope>NUCLEOTIDE SEQUENCE [LARGE SCALE GENOMIC DNA]</scope>
</reference>
<gene>
    <name evidence="2" type="primary">LOC114478657</name>
</gene>
<dbReference type="AlphaFoldDB" id="A0A8C5EHE2"/>
<dbReference type="SUPFAM" id="SSF53335">
    <property type="entry name" value="S-adenosyl-L-methionine-dependent methyltransferases"/>
    <property type="match status" value="1"/>
</dbReference>
<dbReference type="GeneID" id="114478657"/>
<organism evidence="2 3">
    <name type="scientific">Gouania willdenowi</name>
    <name type="common">Blunt-snouted clingfish</name>
    <name type="synonym">Lepadogaster willdenowi</name>
    <dbReference type="NCBI Taxonomy" id="441366"/>
    <lineage>
        <taxon>Eukaryota</taxon>
        <taxon>Metazoa</taxon>
        <taxon>Chordata</taxon>
        <taxon>Craniata</taxon>
        <taxon>Vertebrata</taxon>
        <taxon>Euteleostomi</taxon>
        <taxon>Actinopterygii</taxon>
        <taxon>Neopterygii</taxon>
        <taxon>Teleostei</taxon>
        <taxon>Neoteleostei</taxon>
        <taxon>Acanthomorphata</taxon>
        <taxon>Ovalentaria</taxon>
        <taxon>Blenniimorphae</taxon>
        <taxon>Blenniiformes</taxon>
        <taxon>Gobiesocoidei</taxon>
        <taxon>Gobiesocidae</taxon>
        <taxon>Gobiesocinae</taxon>
        <taxon>Gouania</taxon>
    </lineage>
</organism>
<proteinExistence type="predicted"/>
<feature type="domain" description="Methyltransferase" evidence="1">
    <location>
        <begin position="68"/>
        <end position="158"/>
    </location>
</feature>
<dbReference type="PANTHER" id="PTHR43591:SF101">
    <property type="entry name" value="METHYLTRANSFERASE-LIKE PROTEIN 27"/>
    <property type="match status" value="1"/>
</dbReference>
<evidence type="ECO:0000313" key="2">
    <source>
        <dbReference type="Ensembl" id="ENSGWIP00000020798.1"/>
    </source>
</evidence>
<evidence type="ECO:0000313" key="3">
    <source>
        <dbReference type="Proteomes" id="UP000694680"/>
    </source>
</evidence>
<dbReference type="InterPro" id="IPR041698">
    <property type="entry name" value="Methyltransf_25"/>
</dbReference>
<keyword evidence="3" id="KW-1185">Reference proteome</keyword>